<evidence type="ECO:0000313" key="1">
    <source>
        <dbReference type="EMBL" id="ANP84612.1"/>
    </source>
</evidence>
<name>A0A1B1C4C5_RHILE</name>
<dbReference type="EMBL" id="CP016286">
    <property type="protein sequence ID" value="ANP84612.1"/>
    <property type="molecule type" value="Genomic_DNA"/>
</dbReference>
<dbReference type="AlphaFoldDB" id="A0A1B1C4C5"/>
<protein>
    <submittedName>
        <fullName evidence="1">Uncharacterized protein</fullName>
    </submittedName>
</protein>
<dbReference type="RefSeq" id="WP_065279238.1">
    <property type="nucleotide sequence ID" value="NZ_CP016286.1"/>
</dbReference>
<proteinExistence type="predicted"/>
<accession>A0A1B1C4C5</accession>
<dbReference type="Proteomes" id="UP000092691">
    <property type="component" value="Chromosome"/>
</dbReference>
<organism evidence="1 2">
    <name type="scientific">Rhizobium leguminosarum</name>
    <dbReference type="NCBI Taxonomy" id="384"/>
    <lineage>
        <taxon>Bacteria</taxon>
        <taxon>Pseudomonadati</taxon>
        <taxon>Pseudomonadota</taxon>
        <taxon>Alphaproteobacteria</taxon>
        <taxon>Hyphomicrobiales</taxon>
        <taxon>Rhizobiaceae</taxon>
        <taxon>Rhizobium/Agrobacterium group</taxon>
        <taxon>Rhizobium</taxon>
    </lineage>
</organism>
<dbReference type="OrthoDB" id="8372705at2"/>
<reference evidence="1 2" key="1">
    <citation type="submission" date="2016-06" db="EMBL/GenBank/DDBJ databases">
        <title>Microsymbionts genomes from the relict species Vavilovia formosa.</title>
        <authorList>
            <person name="Chirak E."/>
            <person name="Kimeklis A."/>
            <person name="Andronov E."/>
        </authorList>
    </citation>
    <scope>NUCLEOTIDE SEQUENCE [LARGE SCALE GENOMIC DNA]</scope>
    <source>
        <strain evidence="1 2">Vaf10</strain>
    </source>
</reference>
<sequence>MQLNGEATLTKPSALAVSERRALIDHLREVIAGLAHGLAADGLLDLVPPLLEINKVLRDMTDEISRADPVYSDEIITGTVRLIKTSQALLDDRVIVQTIH</sequence>
<evidence type="ECO:0000313" key="2">
    <source>
        <dbReference type="Proteomes" id="UP000092691"/>
    </source>
</evidence>
<gene>
    <name evidence="1" type="ORF">BA011_01910</name>
</gene>